<gene>
    <name evidence="4" type="ORF">EKE94_09025</name>
</gene>
<feature type="domain" description="Rcc01698-like C-terminal" evidence="3">
    <location>
        <begin position="521"/>
        <end position="621"/>
    </location>
</feature>
<comment type="caution">
    <text evidence="4">The sequence shown here is derived from an EMBL/GenBank/DDBJ whole genome shotgun (WGS) entry which is preliminary data.</text>
</comment>
<dbReference type="Proteomes" id="UP000285908">
    <property type="component" value="Unassembled WGS sequence"/>
</dbReference>
<dbReference type="Pfam" id="PF13547">
    <property type="entry name" value="GTA_TIM"/>
    <property type="match status" value="1"/>
</dbReference>
<proteinExistence type="predicted"/>
<dbReference type="Gene3D" id="3.20.20.80">
    <property type="entry name" value="Glycosidases"/>
    <property type="match status" value="1"/>
</dbReference>
<dbReference type="Pfam" id="PF23666">
    <property type="entry name" value="Rcc01698_C"/>
    <property type="match status" value="1"/>
</dbReference>
<dbReference type="OrthoDB" id="8445115at2"/>
<dbReference type="Pfam" id="PF13550">
    <property type="entry name" value="Phage-tail_3"/>
    <property type="match status" value="1"/>
</dbReference>
<dbReference type="AlphaFoldDB" id="A0A438AKE9"/>
<dbReference type="InterPro" id="IPR032876">
    <property type="entry name" value="J_dom"/>
</dbReference>
<evidence type="ECO:0000259" key="3">
    <source>
        <dbReference type="Pfam" id="PF23666"/>
    </source>
</evidence>
<dbReference type="InterPro" id="IPR056490">
    <property type="entry name" value="Rcc01698_C"/>
</dbReference>
<name>A0A438AKE9_9RHOB</name>
<evidence type="ECO:0008006" key="6">
    <source>
        <dbReference type="Google" id="ProtNLM"/>
    </source>
</evidence>
<protein>
    <recommendedName>
        <fullName evidence="6">Phage tail protein</fullName>
    </recommendedName>
</protein>
<feature type="domain" description="GTA TIM-barrel-like" evidence="1">
    <location>
        <begin position="81"/>
        <end position="213"/>
    </location>
</feature>
<evidence type="ECO:0000313" key="4">
    <source>
        <dbReference type="EMBL" id="RVV99114.1"/>
    </source>
</evidence>
<dbReference type="EMBL" id="RQXX01000002">
    <property type="protein sequence ID" value="RVV99114.1"/>
    <property type="molecule type" value="Genomic_DNA"/>
</dbReference>
<evidence type="ECO:0000259" key="1">
    <source>
        <dbReference type="Pfam" id="PF13547"/>
    </source>
</evidence>
<reference evidence="4 5" key="1">
    <citation type="submission" date="2018-11" db="EMBL/GenBank/DDBJ databases">
        <title>Mesobaculum littorinae gen. nov., sp. nov., isolated from Littorina scabra that represents a novel genus of the order Rhodobacteraceae.</title>
        <authorList>
            <person name="Li F."/>
        </authorList>
    </citation>
    <scope>NUCLEOTIDE SEQUENCE [LARGE SCALE GENOMIC DNA]</scope>
    <source>
        <strain evidence="4 5">M0103</strain>
    </source>
</reference>
<dbReference type="InterPro" id="IPR025195">
    <property type="entry name" value="GTA_TIM_dom"/>
</dbReference>
<evidence type="ECO:0000259" key="2">
    <source>
        <dbReference type="Pfam" id="PF13550"/>
    </source>
</evidence>
<keyword evidence="5" id="KW-1185">Reference proteome</keyword>
<accession>A0A438AKE9</accession>
<sequence>MIELRPTAPSRLRLWVDGTLKGEVVAPECGALPGGRWAPAGAGRWLQGHGDAVPAGEPGGDWPGGALGDLGISAGDVTRHAPEEPWIYRYKDLRSWWSHRHHERIGGVWHEAPTAWVPQSKPIWFTEYGCAAIDKGTNQPNKFLDPKSSESALPRYSTGRRDDLMQMQYLRAMAAFWGRDENNPVSELYGAPMVAMERAHVWAWDARPYPYFPGNSELWSDAANYTRGHWITGRATARPMASVVEEIAAAAGVDAVDTSRLWGLVRGYALSEIGTARAALQPLMLAGGVDAVEREGKLVFRSRDGRAVATLDPARVAVHDEVPGDIEAIRQPEAEVAGRVRLSHLAADGDYEAAVAEAVFPGAPEAAVSQSDLSVALTGAEARAVAERWMAEARVARDRLRLALPPSQGALGAGDVIRLRDGRYRIDRVEEAGSRLIEAVRVEPGLYAASDAAAEAPRRMRHVAPVPVVPLFLDLPLLTGAEVPHAPHVAATADPWPGEVAVYGAAEDAGYRLDARLPVPAVTGLTLSPLLHAASGRFDRGAPLRLRLSGGALSSVGMAGLLSGANAMAISDGAGGDWEVFQFAEARLVAPGVYEVSRRLRGQLGTDAVMPQVWPEGSRVVLLDRALMQLPLRPDDRDVLRHYRVGPAGKGYDDPLYRHVTAAFAGVGLRPYAPVHLRASPAPGGAIETSWIRRTRIDGDSWAGFDVPLGEDREAYLVRVEAGGTVLRETVVTMPAWTYEADARDEDAGAGVATLAVAQISDRYGPGPFARRPLCGGAVQR</sequence>
<feature type="domain" description="Tip attachment protein J" evidence="2">
    <location>
        <begin position="272"/>
        <end position="430"/>
    </location>
</feature>
<organism evidence="4 5">
    <name type="scientific">Mesobaculum littorinae</name>
    <dbReference type="NCBI Taxonomy" id="2486419"/>
    <lineage>
        <taxon>Bacteria</taxon>
        <taxon>Pseudomonadati</taxon>
        <taxon>Pseudomonadota</taxon>
        <taxon>Alphaproteobacteria</taxon>
        <taxon>Rhodobacterales</taxon>
        <taxon>Roseobacteraceae</taxon>
        <taxon>Mesobaculum</taxon>
    </lineage>
</organism>
<evidence type="ECO:0000313" key="5">
    <source>
        <dbReference type="Proteomes" id="UP000285908"/>
    </source>
</evidence>